<sequence>MGIGVISRPVEGIDKRHLQKVGSASFNGHAIDHNEASQLHWLELTSHNIFSCVGGNCMDPSVSLAHVGILSPQLRGQIYHGRNPIFPMPGSFDGPTERIRSRRNDTNANQSDNKKQYELDIERITRGNCSNLLLMGIPASIIDLLIGYVWFSTFQNKCNVGYAFINMVNTQHIIPFYQVWYL</sequence>
<evidence type="ECO:0000256" key="2">
    <source>
        <dbReference type="SAM" id="Phobius"/>
    </source>
</evidence>
<dbReference type="Pfam" id="PF04059">
    <property type="entry name" value="RRM_2"/>
    <property type="match status" value="1"/>
</dbReference>
<name>A0A427AFC8_ENSVE</name>
<gene>
    <name evidence="4" type="ORF">B296_00031828</name>
</gene>
<dbReference type="EMBL" id="AMZH03002645">
    <property type="protein sequence ID" value="RRT74881.1"/>
    <property type="molecule type" value="Genomic_DNA"/>
</dbReference>
<keyword evidence="2" id="KW-0472">Membrane</keyword>
<dbReference type="Proteomes" id="UP000287651">
    <property type="component" value="Unassembled WGS sequence"/>
</dbReference>
<accession>A0A427AFC8</accession>
<protein>
    <recommendedName>
        <fullName evidence="3">Mei2-like C-terminal RNA recognition motif domain-containing protein</fullName>
    </recommendedName>
</protein>
<dbReference type="AlphaFoldDB" id="A0A427AFC8"/>
<reference evidence="4 5" key="1">
    <citation type="journal article" date="2014" name="Agronomy (Basel)">
        <title>A Draft Genome Sequence for Ensete ventricosum, the Drought-Tolerant Tree Against Hunger.</title>
        <authorList>
            <person name="Harrison J."/>
            <person name="Moore K.A."/>
            <person name="Paszkiewicz K."/>
            <person name="Jones T."/>
            <person name="Grant M."/>
            <person name="Ambacheew D."/>
            <person name="Muzemil S."/>
            <person name="Studholme D.J."/>
        </authorList>
    </citation>
    <scope>NUCLEOTIDE SEQUENCE [LARGE SCALE GENOMIC DNA]</scope>
</reference>
<proteinExistence type="predicted"/>
<feature type="domain" description="Mei2-like C-terminal RNA recognition motif" evidence="3">
    <location>
        <begin position="153"/>
        <end position="179"/>
    </location>
</feature>
<feature type="transmembrane region" description="Helical" evidence="2">
    <location>
        <begin position="132"/>
        <end position="151"/>
    </location>
</feature>
<feature type="region of interest" description="Disordered" evidence="1">
    <location>
        <begin position="91"/>
        <end position="114"/>
    </location>
</feature>
<feature type="compositionally biased region" description="Basic and acidic residues" evidence="1">
    <location>
        <begin position="95"/>
        <end position="105"/>
    </location>
</feature>
<evidence type="ECO:0000256" key="1">
    <source>
        <dbReference type="SAM" id="MobiDB-lite"/>
    </source>
</evidence>
<evidence type="ECO:0000259" key="3">
    <source>
        <dbReference type="Pfam" id="PF04059"/>
    </source>
</evidence>
<keyword evidence="2" id="KW-0812">Transmembrane</keyword>
<comment type="caution">
    <text evidence="4">The sequence shown here is derived from an EMBL/GenBank/DDBJ whole genome shotgun (WGS) entry which is preliminary data.</text>
</comment>
<dbReference type="InterPro" id="IPR007201">
    <property type="entry name" value="Mei2-like_Rrm_C"/>
</dbReference>
<keyword evidence="2" id="KW-1133">Transmembrane helix</keyword>
<organism evidence="4 5">
    <name type="scientific">Ensete ventricosum</name>
    <name type="common">Abyssinian banana</name>
    <name type="synonym">Musa ensete</name>
    <dbReference type="NCBI Taxonomy" id="4639"/>
    <lineage>
        <taxon>Eukaryota</taxon>
        <taxon>Viridiplantae</taxon>
        <taxon>Streptophyta</taxon>
        <taxon>Embryophyta</taxon>
        <taxon>Tracheophyta</taxon>
        <taxon>Spermatophyta</taxon>
        <taxon>Magnoliopsida</taxon>
        <taxon>Liliopsida</taxon>
        <taxon>Zingiberales</taxon>
        <taxon>Musaceae</taxon>
        <taxon>Ensete</taxon>
    </lineage>
</organism>
<evidence type="ECO:0000313" key="4">
    <source>
        <dbReference type="EMBL" id="RRT74881.1"/>
    </source>
</evidence>
<evidence type="ECO:0000313" key="5">
    <source>
        <dbReference type="Proteomes" id="UP000287651"/>
    </source>
</evidence>